<evidence type="ECO:0000256" key="3">
    <source>
        <dbReference type="ARBA" id="ARBA00022989"/>
    </source>
</evidence>
<comment type="subcellular location">
    <subcellularLocation>
        <location evidence="5">Cell membrane</location>
        <topology evidence="5">Multi-pass membrane protein</topology>
    </subcellularLocation>
    <subcellularLocation>
        <location evidence="1">Membrane</location>
        <topology evidence="1">Multi-pass membrane protein</topology>
    </subcellularLocation>
</comment>
<proteinExistence type="inferred from homology"/>
<dbReference type="SUPFAM" id="SSF161098">
    <property type="entry name" value="MetI-like"/>
    <property type="match status" value="1"/>
</dbReference>
<dbReference type="Proteomes" id="UP001332192">
    <property type="component" value="Chromosome"/>
</dbReference>
<gene>
    <name evidence="7" type="ORF">U7230_14155</name>
</gene>
<dbReference type="PROSITE" id="PS50928">
    <property type="entry name" value="ABC_TM1"/>
    <property type="match status" value="1"/>
</dbReference>
<evidence type="ECO:0000256" key="5">
    <source>
        <dbReference type="RuleBase" id="RU363032"/>
    </source>
</evidence>
<name>A0ABZ1BWQ2_9FIRM</name>
<feature type="transmembrane region" description="Helical" evidence="5">
    <location>
        <begin position="7"/>
        <end position="31"/>
    </location>
</feature>
<dbReference type="CDD" id="cd06261">
    <property type="entry name" value="TM_PBP2"/>
    <property type="match status" value="1"/>
</dbReference>
<dbReference type="PANTHER" id="PTHR42727:SF1">
    <property type="entry name" value="PHOSPHATE TRANSPORT SYSTEM PERMEASE"/>
    <property type="match status" value="1"/>
</dbReference>
<keyword evidence="4 5" id="KW-0472">Membrane</keyword>
<evidence type="ECO:0000256" key="1">
    <source>
        <dbReference type="ARBA" id="ARBA00004141"/>
    </source>
</evidence>
<keyword evidence="8" id="KW-1185">Reference proteome</keyword>
<feature type="transmembrane region" description="Helical" evidence="5">
    <location>
        <begin position="273"/>
        <end position="294"/>
    </location>
</feature>
<evidence type="ECO:0000256" key="4">
    <source>
        <dbReference type="ARBA" id="ARBA00023136"/>
    </source>
</evidence>
<protein>
    <submittedName>
        <fullName evidence="7">ABC transporter permease subunit</fullName>
    </submittedName>
</protein>
<accession>A0ABZ1BWQ2</accession>
<evidence type="ECO:0000313" key="8">
    <source>
        <dbReference type="Proteomes" id="UP001332192"/>
    </source>
</evidence>
<reference evidence="7 8" key="1">
    <citation type="journal article" date="2024" name="Front. Microbiol.">
        <title>Novel thermophilic genera Geochorda gen. nov. and Carboxydochorda gen. nov. from the deep terrestrial subsurface reveal the ecophysiological diversity in the class Limnochordia.</title>
        <authorList>
            <person name="Karnachuk O.V."/>
            <person name="Lukina A.P."/>
            <person name="Avakyan M.R."/>
            <person name="Kadnikov V.V."/>
            <person name="Begmatov S."/>
            <person name="Beletsky A.V."/>
            <person name="Vlasova K.G."/>
            <person name="Novikov A.A."/>
            <person name="Shcherbakova V.A."/>
            <person name="Mardanov A.V."/>
            <person name="Ravin N.V."/>
        </authorList>
    </citation>
    <scope>NUCLEOTIDE SEQUENCE [LARGE SCALE GENOMIC DNA]</scope>
    <source>
        <strain evidence="7 8">L945</strain>
    </source>
</reference>
<dbReference type="RefSeq" id="WP_324716479.1">
    <property type="nucleotide sequence ID" value="NZ_CP141615.1"/>
</dbReference>
<dbReference type="EMBL" id="CP141615">
    <property type="protein sequence ID" value="WRP17207.1"/>
    <property type="molecule type" value="Genomic_DNA"/>
</dbReference>
<keyword evidence="3 5" id="KW-1133">Transmembrane helix</keyword>
<sequence length="330" mass="34673">MRRAERGWIGLSGAAAWVSVLGVLAILYFILREALLVWTQPLPGEALHPAHLWWGDEPGPAPSRPYVWQPVALRPKYSIVPLLVGTTRVSLLSLAVAWPLGSLAAFHVTRHAHPAVRTAVAAVMELLDGVPTVVLGAAGLLFLATPLQQVTGAPSELNACLAAVVLGLWSVPLVFRMAADGLSALPSGVYRAARALGIPEGGAWVHLALPAGWRWFAGAGVAAFARAFGETMIPVMLTGNAAVLSLSPLDSARTLAGTIAAEMGSVVYGSTHYSVLFMLGAILLAVSLAAHELLARLTRPAPPLLVPGDPENGHEAVAVAFGRSQRPRRR</sequence>
<keyword evidence="2 5" id="KW-0812">Transmembrane</keyword>
<keyword evidence="5" id="KW-0813">Transport</keyword>
<evidence type="ECO:0000256" key="2">
    <source>
        <dbReference type="ARBA" id="ARBA00022692"/>
    </source>
</evidence>
<comment type="similarity">
    <text evidence="5">Belongs to the binding-protein-dependent transport system permease family.</text>
</comment>
<dbReference type="PANTHER" id="PTHR42727">
    <property type="entry name" value="PHOSPHATE TRANSPORT SYSTEM PERMEASE PROTEIN"/>
    <property type="match status" value="1"/>
</dbReference>
<dbReference type="InterPro" id="IPR000515">
    <property type="entry name" value="MetI-like"/>
</dbReference>
<dbReference type="Gene3D" id="1.10.3720.10">
    <property type="entry name" value="MetI-like"/>
    <property type="match status" value="1"/>
</dbReference>
<organism evidence="7 8">
    <name type="scientific">Carboxydichorda subterranea</name>
    <dbReference type="NCBI Taxonomy" id="3109565"/>
    <lineage>
        <taxon>Bacteria</taxon>
        <taxon>Bacillati</taxon>
        <taxon>Bacillota</taxon>
        <taxon>Limnochordia</taxon>
        <taxon>Limnochordales</taxon>
        <taxon>Geochordaceae</taxon>
        <taxon>Carboxydichorda</taxon>
    </lineage>
</organism>
<feature type="transmembrane region" description="Helical" evidence="5">
    <location>
        <begin position="120"/>
        <end position="144"/>
    </location>
</feature>
<feature type="domain" description="ABC transmembrane type-1" evidence="6">
    <location>
        <begin position="83"/>
        <end position="294"/>
    </location>
</feature>
<dbReference type="InterPro" id="IPR035906">
    <property type="entry name" value="MetI-like_sf"/>
</dbReference>
<evidence type="ECO:0000259" key="6">
    <source>
        <dbReference type="PROSITE" id="PS50928"/>
    </source>
</evidence>
<evidence type="ECO:0000313" key="7">
    <source>
        <dbReference type="EMBL" id="WRP17207.1"/>
    </source>
</evidence>
<dbReference type="Pfam" id="PF00528">
    <property type="entry name" value="BPD_transp_1"/>
    <property type="match status" value="1"/>
</dbReference>
<feature type="transmembrane region" description="Helical" evidence="5">
    <location>
        <begin position="156"/>
        <end position="175"/>
    </location>
</feature>